<protein>
    <submittedName>
        <fullName evidence="2">Uncharacterized protein</fullName>
    </submittedName>
</protein>
<feature type="chain" id="PRO_5045908188" evidence="1">
    <location>
        <begin position="30"/>
        <end position="353"/>
    </location>
</feature>
<name>A0ABQ8S310_PERAM</name>
<keyword evidence="1" id="KW-0732">Signal</keyword>
<evidence type="ECO:0000313" key="2">
    <source>
        <dbReference type="EMBL" id="KAJ4428411.1"/>
    </source>
</evidence>
<evidence type="ECO:0000313" key="3">
    <source>
        <dbReference type="Proteomes" id="UP001148838"/>
    </source>
</evidence>
<proteinExistence type="predicted"/>
<gene>
    <name evidence="2" type="ORF">ANN_24448</name>
</gene>
<reference evidence="2 3" key="1">
    <citation type="journal article" date="2022" name="Allergy">
        <title>Genome assembly and annotation of Periplaneta americana reveal a comprehensive cockroach allergen profile.</title>
        <authorList>
            <person name="Wang L."/>
            <person name="Xiong Q."/>
            <person name="Saelim N."/>
            <person name="Wang L."/>
            <person name="Nong W."/>
            <person name="Wan A.T."/>
            <person name="Shi M."/>
            <person name="Liu X."/>
            <person name="Cao Q."/>
            <person name="Hui J.H.L."/>
            <person name="Sookrung N."/>
            <person name="Leung T.F."/>
            <person name="Tungtrongchitr A."/>
            <person name="Tsui S.K.W."/>
        </authorList>
    </citation>
    <scope>NUCLEOTIDE SEQUENCE [LARGE SCALE GENOMIC DNA]</scope>
    <source>
        <strain evidence="2">PWHHKU_190912</strain>
    </source>
</reference>
<keyword evidence="3" id="KW-1185">Reference proteome</keyword>
<feature type="signal peptide" evidence="1">
    <location>
        <begin position="1"/>
        <end position="29"/>
    </location>
</feature>
<organism evidence="2 3">
    <name type="scientific">Periplaneta americana</name>
    <name type="common">American cockroach</name>
    <name type="synonym">Blatta americana</name>
    <dbReference type="NCBI Taxonomy" id="6978"/>
    <lineage>
        <taxon>Eukaryota</taxon>
        <taxon>Metazoa</taxon>
        <taxon>Ecdysozoa</taxon>
        <taxon>Arthropoda</taxon>
        <taxon>Hexapoda</taxon>
        <taxon>Insecta</taxon>
        <taxon>Pterygota</taxon>
        <taxon>Neoptera</taxon>
        <taxon>Polyneoptera</taxon>
        <taxon>Dictyoptera</taxon>
        <taxon>Blattodea</taxon>
        <taxon>Blattoidea</taxon>
        <taxon>Blattidae</taxon>
        <taxon>Blattinae</taxon>
        <taxon>Periplaneta</taxon>
    </lineage>
</organism>
<evidence type="ECO:0000256" key="1">
    <source>
        <dbReference type="SAM" id="SignalP"/>
    </source>
</evidence>
<dbReference type="Proteomes" id="UP001148838">
    <property type="component" value="Unassembled WGS sequence"/>
</dbReference>
<dbReference type="EMBL" id="JAJSOF020000037">
    <property type="protein sequence ID" value="KAJ4428411.1"/>
    <property type="molecule type" value="Genomic_DNA"/>
</dbReference>
<sequence length="353" mass="40214">MHNLGLSPYQLGCLLWLGILNSQAPLSYIQDLPPDPRDNRENRISFQSLMLAGNEFQSLGRAIVKEDEYEEVRWDGIVSIVSWRERVFRLWWEERQGYALSTKLFNLVLEKVIRSKEINPGNDVDIISRSKNDFVTAYEQLNRESRKVGLSVNDKKTKYMVMDREDRFKEITLQAVSRTTGFLDRPPWNVAKGRWMTSATSTRGGPNRGRSFALDRQGGLGGSYRTRNGIWISVGCRGRSLINKETGCSCINGTSTNNGPVKRKLQGRRITTVPVSDYESDEIELDTDYDVSGVLSIYRHKMVALIEDGNSQRYVATVLGTRRAFQKIRQVNVSERTVSSRLDECGLNSRRTS</sequence>
<comment type="caution">
    <text evidence="2">The sequence shown here is derived from an EMBL/GenBank/DDBJ whole genome shotgun (WGS) entry which is preliminary data.</text>
</comment>
<accession>A0ABQ8S310</accession>